<organism evidence="2 3">
    <name type="scientific">Rotaria socialis</name>
    <dbReference type="NCBI Taxonomy" id="392032"/>
    <lineage>
        <taxon>Eukaryota</taxon>
        <taxon>Metazoa</taxon>
        <taxon>Spiralia</taxon>
        <taxon>Gnathifera</taxon>
        <taxon>Rotifera</taxon>
        <taxon>Eurotatoria</taxon>
        <taxon>Bdelloidea</taxon>
        <taxon>Philodinida</taxon>
        <taxon>Philodinidae</taxon>
        <taxon>Rotaria</taxon>
    </lineage>
</organism>
<sequence>MCISRGYGFIEYETVQAAQDAISSMNLFDLGGQFLRVGKAITPPEGLLTTTPTAATSMP</sequence>
<dbReference type="Pfam" id="PF00076">
    <property type="entry name" value="RRM_1"/>
    <property type="match status" value="1"/>
</dbReference>
<dbReference type="InterPro" id="IPR012677">
    <property type="entry name" value="Nucleotide-bd_a/b_plait_sf"/>
</dbReference>
<dbReference type="GO" id="GO:0000381">
    <property type="term" value="P:regulation of alternative mRNA splicing, via spliceosome"/>
    <property type="evidence" value="ECO:0007669"/>
    <property type="project" value="TreeGrafter"/>
</dbReference>
<comment type="caution">
    <text evidence="2">The sequence shown here is derived from an EMBL/GenBank/DDBJ whole genome shotgun (WGS) entry which is preliminary data.</text>
</comment>
<dbReference type="Gene3D" id="3.30.70.330">
    <property type="match status" value="1"/>
</dbReference>
<accession>A0A822FI40</accession>
<dbReference type="InterPro" id="IPR035979">
    <property type="entry name" value="RBD_domain_sf"/>
</dbReference>
<dbReference type="PANTHER" id="PTHR47330:SF1">
    <property type="entry name" value="POLY(U)-BINDING-SPLICING FACTOR PUF60"/>
    <property type="match status" value="1"/>
</dbReference>
<dbReference type="GO" id="GO:0071011">
    <property type="term" value="C:precatalytic spliceosome"/>
    <property type="evidence" value="ECO:0007669"/>
    <property type="project" value="TreeGrafter"/>
</dbReference>
<evidence type="ECO:0000313" key="3">
    <source>
        <dbReference type="Proteomes" id="UP000663848"/>
    </source>
</evidence>
<evidence type="ECO:0000259" key="1">
    <source>
        <dbReference type="Pfam" id="PF00076"/>
    </source>
</evidence>
<reference evidence="2" key="1">
    <citation type="submission" date="2021-02" db="EMBL/GenBank/DDBJ databases">
        <authorList>
            <person name="Nowell W R."/>
        </authorList>
    </citation>
    <scope>NUCLEOTIDE SEQUENCE</scope>
</reference>
<proteinExistence type="predicted"/>
<name>A0A822FI40_9BILA</name>
<dbReference type="InterPro" id="IPR000504">
    <property type="entry name" value="RRM_dom"/>
</dbReference>
<dbReference type="GO" id="GO:0006376">
    <property type="term" value="P:mRNA splice site recognition"/>
    <property type="evidence" value="ECO:0007669"/>
    <property type="project" value="TreeGrafter"/>
</dbReference>
<dbReference type="GO" id="GO:0000380">
    <property type="term" value="P:alternative mRNA splicing, via spliceosome"/>
    <property type="evidence" value="ECO:0007669"/>
    <property type="project" value="TreeGrafter"/>
</dbReference>
<dbReference type="Proteomes" id="UP000663848">
    <property type="component" value="Unassembled WGS sequence"/>
</dbReference>
<feature type="domain" description="RRM" evidence="1">
    <location>
        <begin position="4"/>
        <end position="35"/>
    </location>
</feature>
<dbReference type="InterPro" id="IPR051974">
    <property type="entry name" value="PUF60_regulator"/>
</dbReference>
<dbReference type="GO" id="GO:0071013">
    <property type="term" value="C:catalytic step 2 spliceosome"/>
    <property type="evidence" value="ECO:0007669"/>
    <property type="project" value="TreeGrafter"/>
</dbReference>
<dbReference type="GO" id="GO:0003723">
    <property type="term" value="F:RNA binding"/>
    <property type="evidence" value="ECO:0007669"/>
    <property type="project" value="InterPro"/>
</dbReference>
<dbReference type="EMBL" id="CAJOBR010084016">
    <property type="protein sequence ID" value="CAF5129406.1"/>
    <property type="molecule type" value="Genomic_DNA"/>
</dbReference>
<dbReference type="PANTHER" id="PTHR47330">
    <property type="entry name" value="POLY(U)-BINDING-SPLICING FACTOR PUF60-B-RELATED"/>
    <property type="match status" value="1"/>
</dbReference>
<dbReference type="AlphaFoldDB" id="A0A822FI40"/>
<gene>
    <name evidence="2" type="ORF">QYT958_LOCUS46669</name>
</gene>
<evidence type="ECO:0000313" key="2">
    <source>
        <dbReference type="EMBL" id="CAF5129406.1"/>
    </source>
</evidence>
<dbReference type="SUPFAM" id="SSF54928">
    <property type="entry name" value="RNA-binding domain, RBD"/>
    <property type="match status" value="1"/>
</dbReference>
<protein>
    <recommendedName>
        <fullName evidence="1">RRM domain-containing protein</fullName>
    </recommendedName>
</protein>
<feature type="non-terminal residue" evidence="2">
    <location>
        <position position="1"/>
    </location>
</feature>
<feature type="non-terminal residue" evidence="2">
    <location>
        <position position="59"/>
    </location>
</feature>